<evidence type="ECO:0000313" key="2">
    <source>
        <dbReference type="EMBL" id="KUM24456.1"/>
    </source>
</evidence>
<keyword evidence="1" id="KW-0472">Membrane</keyword>
<feature type="transmembrane region" description="Helical" evidence="1">
    <location>
        <begin position="104"/>
        <end position="122"/>
    </location>
</feature>
<feature type="transmembrane region" description="Helical" evidence="1">
    <location>
        <begin position="187"/>
        <end position="208"/>
    </location>
</feature>
<proteinExistence type="predicted"/>
<accession>A0A124GFR5</accession>
<reference evidence="2 3" key="1">
    <citation type="submission" date="2015-12" db="EMBL/GenBank/DDBJ databases">
        <title>Draft genome sequence of Mesorhizobium sp. UFLA 01-765, a multitolerant efficient symbiont and plant-growth promoting strain isolated from Zn-mining soil using Leucaena leucocephala as a trap plant.</title>
        <authorList>
            <person name="Rangel W.M."/>
            <person name="Thijs S."/>
            <person name="Longatti S.M."/>
            <person name="Moreira F.M."/>
            <person name="Weyens N."/>
            <person name="Vangronsveld J."/>
            <person name="Van Hamme J.D."/>
            <person name="Bottos E.M."/>
            <person name="Rineau F."/>
        </authorList>
    </citation>
    <scope>NUCLEOTIDE SEQUENCE [LARGE SCALE GENOMIC DNA]</scope>
    <source>
        <strain evidence="2 3">UFLA 01-765</strain>
    </source>
</reference>
<evidence type="ECO:0000313" key="3">
    <source>
        <dbReference type="Proteomes" id="UP000053176"/>
    </source>
</evidence>
<comment type="caution">
    <text evidence="2">The sequence shown here is derived from an EMBL/GenBank/DDBJ whole genome shotgun (WGS) entry which is preliminary data.</text>
</comment>
<dbReference type="EMBL" id="LPWA01000135">
    <property type="protein sequence ID" value="KUM24456.1"/>
    <property type="molecule type" value="Genomic_DNA"/>
</dbReference>
<feature type="transmembrane region" description="Helical" evidence="1">
    <location>
        <begin position="52"/>
        <end position="76"/>
    </location>
</feature>
<evidence type="ECO:0000256" key="1">
    <source>
        <dbReference type="SAM" id="Phobius"/>
    </source>
</evidence>
<dbReference type="Proteomes" id="UP000053176">
    <property type="component" value="Unassembled WGS sequence"/>
</dbReference>
<sequence length="223" mass="24152">MNKSHFTQLWQWLSIACVLFLATSIISLQGGSEFLGRLFGDKGGNAADNNPAIGYFGAIIGGGLFLVASIALLLHARRYGSQWHSRIPVIWLEGLDTAAWEAKVFQVCILLIFVGMPFAGIVRCMAEAESGDICEQNTRNFYKGSETTLLWAPTAKEGKQMRLRKAGAGEAPCTSGVELFPRSLTPLAFYCLPLAATGMATLAVFFIFSSRKPKSSTASNETT</sequence>
<dbReference type="AlphaFoldDB" id="A0A124GFR5"/>
<dbReference type="OrthoDB" id="8088567at2"/>
<name>A0A124GFR5_RHILI</name>
<protein>
    <submittedName>
        <fullName evidence="2">Uncharacterized protein</fullName>
    </submittedName>
</protein>
<organism evidence="2 3">
    <name type="scientific">Rhizobium loti</name>
    <name type="common">Mesorhizobium loti</name>
    <dbReference type="NCBI Taxonomy" id="381"/>
    <lineage>
        <taxon>Bacteria</taxon>
        <taxon>Pseudomonadati</taxon>
        <taxon>Pseudomonadota</taxon>
        <taxon>Alphaproteobacteria</taxon>
        <taxon>Hyphomicrobiales</taxon>
        <taxon>Phyllobacteriaceae</taxon>
        <taxon>Mesorhizobium</taxon>
    </lineage>
</organism>
<keyword evidence="1" id="KW-1133">Transmembrane helix</keyword>
<gene>
    <name evidence="2" type="ORF">AU467_30150</name>
</gene>
<keyword evidence="1" id="KW-0812">Transmembrane</keyword>
<feature type="transmembrane region" description="Helical" evidence="1">
    <location>
        <begin position="12"/>
        <end position="32"/>
    </location>
</feature>
<dbReference type="PROSITE" id="PS51257">
    <property type="entry name" value="PROKAR_LIPOPROTEIN"/>
    <property type="match status" value="1"/>
</dbReference>